<protein>
    <submittedName>
        <fullName evidence="1">3'-5' exonuclease</fullName>
    </submittedName>
</protein>
<dbReference type="InterPro" id="IPR043502">
    <property type="entry name" value="DNA/RNA_pol_sf"/>
</dbReference>
<dbReference type="AlphaFoldDB" id="A0A132NL65"/>
<accession>A0A132NL65</accession>
<gene>
    <name evidence="1" type="ORF">TR74_01035</name>
</gene>
<comment type="caution">
    <text evidence="1">The sequence shown here is derived from an EMBL/GenBank/DDBJ whole genome shotgun (WGS) entry which is preliminary data.</text>
</comment>
<evidence type="ECO:0000313" key="2">
    <source>
        <dbReference type="Proteomes" id="UP000070598"/>
    </source>
</evidence>
<dbReference type="EMBL" id="JYIK01000199">
    <property type="protein sequence ID" value="KWX10871.1"/>
    <property type="molecule type" value="Genomic_DNA"/>
</dbReference>
<dbReference type="PATRIC" id="fig|1469144.9.peg.5492"/>
<organism evidence="1 2">
    <name type="scientific">Carbonactinospora thermoautotrophica</name>
    <dbReference type="NCBI Taxonomy" id="1469144"/>
    <lineage>
        <taxon>Bacteria</taxon>
        <taxon>Bacillati</taxon>
        <taxon>Actinomycetota</taxon>
        <taxon>Actinomycetes</taxon>
        <taxon>Kitasatosporales</taxon>
        <taxon>Carbonactinosporaceae</taxon>
        <taxon>Carbonactinospora</taxon>
    </lineage>
</organism>
<name>A0A132NL65_9ACTN</name>
<feature type="non-terminal residue" evidence="1">
    <location>
        <position position="1"/>
    </location>
</feature>
<evidence type="ECO:0000313" key="1">
    <source>
        <dbReference type="EMBL" id="KWX10871.1"/>
    </source>
</evidence>
<keyword evidence="1" id="KW-0540">Nuclease</keyword>
<sequence>ARSRGRFTRNFVVQASAADWALVLLAALRRRLAALAAGPHLVFFQHDEVVVHCPRPLAGEVTAAVAEAGAEARRLVFGDTPVRFPLDTAAVDCYADAK</sequence>
<dbReference type="SUPFAM" id="SSF56672">
    <property type="entry name" value="DNA/RNA polymerases"/>
    <property type="match status" value="1"/>
</dbReference>
<keyword evidence="1" id="KW-0378">Hydrolase</keyword>
<proteinExistence type="predicted"/>
<dbReference type="Gene3D" id="3.30.70.370">
    <property type="match status" value="1"/>
</dbReference>
<dbReference type="Proteomes" id="UP000070598">
    <property type="component" value="Unassembled WGS sequence"/>
</dbReference>
<keyword evidence="1" id="KW-0269">Exonuclease</keyword>
<reference evidence="2" key="1">
    <citation type="submission" date="2015-02" db="EMBL/GenBank/DDBJ databases">
        <title>Physiological reanalysis, assessment of diazotrophy, and genome sequences of multiple isolates of Streptomyces thermoautotrophicus.</title>
        <authorList>
            <person name="MacKellar D.C."/>
            <person name="Lieber L."/>
            <person name="Norman J."/>
            <person name="Bolger A."/>
            <person name="Tobin C."/>
            <person name="Murray J.W."/>
            <person name="Friesen M."/>
            <person name="Prell J."/>
        </authorList>
    </citation>
    <scope>NUCLEOTIDE SEQUENCE [LARGE SCALE GENOMIC DNA]</scope>
    <source>
        <strain evidence="2">UBT1</strain>
    </source>
</reference>
<dbReference type="GO" id="GO:0004527">
    <property type="term" value="F:exonuclease activity"/>
    <property type="evidence" value="ECO:0007669"/>
    <property type="project" value="UniProtKB-KW"/>
</dbReference>